<dbReference type="STRING" id="933852.A0A0C2XJA2"/>
<dbReference type="InterPro" id="IPR029063">
    <property type="entry name" value="SAM-dependent_MTases_sf"/>
</dbReference>
<name>A0A0C2XJA2_SERVB</name>
<gene>
    <name evidence="5" type="ORF">M408DRAFT_329134</name>
</gene>
<evidence type="ECO:0000256" key="2">
    <source>
        <dbReference type="ARBA" id="ARBA00022679"/>
    </source>
</evidence>
<dbReference type="OrthoDB" id="3647at2759"/>
<reference evidence="5 6" key="1">
    <citation type="submission" date="2014-04" db="EMBL/GenBank/DDBJ databases">
        <authorList>
            <consortium name="DOE Joint Genome Institute"/>
            <person name="Kuo A."/>
            <person name="Zuccaro A."/>
            <person name="Kohler A."/>
            <person name="Nagy L.G."/>
            <person name="Floudas D."/>
            <person name="Copeland A."/>
            <person name="Barry K.W."/>
            <person name="Cichocki N."/>
            <person name="Veneault-Fourrey C."/>
            <person name="LaButti K."/>
            <person name="Lindquist E.A."/>
            <person name="Lipzen A."/>
            <person name="Lundell T."/>
            <person name="Morin E."/>
            <person name="Murat C."/>
            <person name="Sun H."/>
            <person name="Tunlid A."/>
            <person name="Henrissat B."/>
            <person name="Grigoriev I.V."/>
            <person name="Hibbett D.S."/>
            <person name="Martin F."/>
            <person name="Nordberg H.P."/>
            <person name="Cantor M.N."/>
            <person name="Hua S.X."/>
        </authorList>
    </citation>
    <scope>NUCLEOTIDE SEQUENCE [LARGE SCALE GENOMIC DNA]</scope>
    <source>
        <strain evidence="5 6">MAFF 305830</strain>
    </source>
</reference>
<dbReference type="GO" id="GO:0008168">
    <property type="term" value="F:methyltransferase activity"/>
    <property type="evidence" value="ECO:0007669"/>
    <property type="project" value="UniProtKB-KW"/>
</dbReference>
<feature type="non-terminal residue" evidence="5">
    <location>
        <position position="1"/>
    </location>
</feature>
<reference evidence="6" key="2">
    <citation type="submission" date="2015-01" db="EMBL/GenBank/DDBJ databases">
        <title>Evolutionary Origins and Diversification of the Mycorrhizal Mutualists.</title>
        <authorList>
            <consortium name="DOE Joint Genome Institute"/>
            <consortium name="Mycorrhizal Genomics Consortium"/>
            <person name="Kohler A."/>
            <person name="Kuo A."/>
            <person name="Nagy L.G."/>
            <person name="Floudas D."/>
            <person name="Copeland A."/>
            <person name="Barry K.W."/>
            <person name="Cichocki N."/>
            <person name="Veneault-Fourrey C."/>
            <person name="LaButti K."/>
            <person name="Lindquist E.A."/>
            <person name="Lipzen A."/>
            <person name="Lundell T."/>
            <person name="Morin E."/>
            <person name="Murat C."/>
            <person name="Riley R."/>
            <person name="Ohm R."/>
            <person name="Sun H."/>
            <person name="Tunlid A."/>
            <person name="Henrissat B."/>
            <person name="Grigoriev I.V."/>
            <person name="Hibbett D.S."/>
            <person name="Martin F."/>
        </authorList>
    </citation>
    <scope>NUCLEOTIDE SEQUENCE [LARGE SCALE GENOMIC DNA]</scope>
    <source>
        <strain evidence="6">MAFF 305830</strain>
    </source>
</reference>
<dbReference type="CDD" id="cd02440">
    <property type="entry name" value="AdoMet_MTases"/>
    <property type="match status" value="1"/>
</dbReference>
<dbReference type="Gene3D" id="3.40.50.150">
    <property type="entry name" value="Vaccinia Virus protein VP39"/>
    <property type="match status" value="1"/>
</dbReference>
<dbReference type="PANTHER" id="PTHR44942">
    <property type="entry name" value="METHYLTRANSF_11 DOMAIN-CONTAINING PROTEIN"/>
    <property type="match status" value="1"/>
</dbReference>
<feature type="compositionally biased region" description="Basic and acidic residues" evidence="3">
    <location>
        <begin position="181"/>
        <end position="222"/>
    </location>
</feature>
<keyword evidence="6" id="KW-1185">Reference proteome</keyword>
<organism evidence="5 6">
    <name type="scientific">Serendipita vermifera MAFF 305830</name>
    <dbReference type="NCBI Taxonomy" id="933852"/>
    <lineage>
        <taxon>Eukaryota</taxon>
        <taxon>Fungi</taxon>
        <taxon>Dikarya</taxon>
        <taxon>Basidiomycota</taxon>
        <taxon>Agaricomycotina</taxon>
        <taxon>Agaricomycetes</taxon>
        <taxon>Sebacinales</taxon>
        <taxon>Serendipitaceae</taxon>
        <taxon>Serendipita</taxon>
    </lineage>
</organism>
<dbReference type="Pfam" id="PF13649">
    <property type="entry name" value="Methyltransf_25"/>
    <property type="match status" value="1"/>
</dbReference>
<proteinExistence type="predicted"/>
<evidence type="ECO:0000313" key="6">
    <source>
        <dbReference type="Proteomes" id="UP000054097"/>
    </source>
</evidence>
<keyword evidence="2" id="KW-0808">Transferase</keyword>
<evidence type="ECO:0000256" key="3">
    <source>
        <dbReference type="SAM" id="MobiDB-lite"/>
    </source>
</evidence>
<protein>
    <recommendedName>
        <fullName evidence="4">Methyltransferase domain-containing protein</fullName>
    </recommendedName>
</protein>
<accession>A0A0C2XJA2</accession>
<feature type="region of interest" description="Disordered" evidence="3">
    <location>
        <begin position="167"/>
        <end position="226"/>
    </location>
</feature>
<dbReference type="EMBL" id="KN824290">
    <property type="protein sequence ID" value="KIM29132.1"/>
    <property type="molecule type" value="Genomic_DNA"/>
</dbReference>
<dbReference type="AlphaFoldDB" id="A0A0C2XJA2"/>
<dbReference type="HOGENOM" id="CLU_037990_1_0_1"/>
<dbReference type="PANTHER" id="PTHR44942:SF4">
    <property type="entry name" value="METHYLTRANSFERASE TYPE 11 DOMAIN-CONTAINING PROTEIN"/>
    <property type="match status" value="1"/>
</dbReference>
<dbReference type="InterPro" id="IPR041698">
    <property type="entry name" value="Methyltransf_25"/>
</dbReference>
<dbReference type="SUPFAM" id="SSF53335">
    <property type="entry name" value="S-adenosyl-L-methionine-dependent methyltransferases"/>
    <property type="match status" value="1"/>
</dbReference>
<dbReference type="GO" id="GO:0032259">
    <property type="term" value="P:methylation"/>
    <property type="evidence" value="ECO:0007669"/>
    <property type="project" value="UniProtKB-KW"/>
</dbReference>
<sequence>MNHAQAAQIIQANQEHFNKVAVDGGYDSNPFVEQVTRQIAEVIRESFPFDEESTVLLDYACGTGQMSRHLAPYTRQIIGADITQGMVDYYNQRVYNQGIPPDQMRAICLTGTDSDLDGQKFDLIVCSQAYHHFPNIAAVTKTLASLLKPGTGKLFVADLMPYDTSIFKQHGQGQGHQGHGHSHDQGHGHGHGHSHDQGHDHGHSHSHSHGHEAHEESHDAHEPFQGPAVVRKGGFEESEIQTVFTEAGLVDWQFIENAASAEMKNKRVELFLAVGRRPES</sequence>
<feature type="domain" description="Methyltransferase" evidence="4">
    <location>
        <begin position="57"/>
        <end position="150"/>
    </location>
</feature>
<evidence type="ECO:0000256" key="1">
    <source>
        <dbReference type="ARBA" id="ARBA00022603"/>
    </source>
</evidence>
<evidence type="ECO:0000259" key="4">
    <source>
        <dbReference type="Pfam" id="PF13649"/>
    </source>
</evidence>
<dbReference type="Proteomes" id="UP000054097">
    <property type="component" value="Unassembled WGS sequence"/>
</dbReference>
<evidence type="ECO:0000313" key="5">
    <source>
        <dbReference type="EMBL" id="KIM29132.1"/>
    </source>
</evidence>
<keyword evidence="1" id="KW-0489">Methyltransferase</keyword>
<dbReference type="InterPro" id="IPR051052">
    <property type="entry name" value="Diverse_substrate_MTase"/>
</dbReference>